<dbReference type="AlphaFoldDB" id="A0AA91Q0L2"/>
<dbReference type="GO" id="GO:0030276">
    <property type="term" value="F:clathrin binding"/>
    <property type="evidence" value="ECO:0007669"/>
    <property type="project" value="TreeGrafter"/>
</dbReference>
<feature type="region of interest" description="Disordered" evidence="1">
    <location>
        <begin position="204"/>
        <end position="223"/>
    </location>
</feature>
<dbReference type="SMART" id="SM00028">
    <property type="entry name" value="TPR"/>
    <property type="match status" value="3"/>
</dbReference>
<feature type="compositionally biased region" description="Polar residues" evidence="1">
    <location>
        <begin position="342"/>
        <end position="356"/>
    </location>
</feature>
<gene>
    <name evidence="3" type="ORF">A9F13_06g02970</name>
</gene>
<dbReference type="SUPFAM" id="SSF46934">
    <property type="entry name" value="UBA-like"/>
    <property type="match status" value="1"/>
</dbReference>
<feature type="compositionally biased region" description="Basic and acidic residues" evidence="1">
    <location>
        <begin position="157"/>
        <end position="166"/>
    </location>
</feature>
<dbReference type="Proteomes" id="UP000195602">
    <property type="component" value="Unassembled WGS sequence"/>
</dbReference>
<dbReference type="GO" id="GO:0005737">
    <property type="term" value="C:cytoplasm"/>
    <property type="evidence" value="ECO:0007669"/>
    <property type="project" value="TreeGrafter"/>
</dbReference>
<dbReference type="SUPFAM" id="SSF48452">
    <property type="entry name" value="TPR-like"/>
    <property type="match status" value="1"/>
</dbReference>
<dbReference type="InterPro" id="IPR019734">
    <property type="entry name" value="TPR_rpt"/>
</dbReference>
<feature type="region of interest" description="Disordered" evidence="1">
    <location>
        <begin position="280"/>
        <end position="441"/>
    </location>
</feature>
<dbReference type="PROSITE" id="PS50030">
    <property type="entry name" value="UBA"/>
    <property type="match status" value="1"/>
</dbReference>
<evidence type="ECO:0000313" key="3">
    <source>
        <dbReference type="EMBL" id="OVF09143.1"/>
    </source>
</evidence>
<protein>
    <recommendedName>
        <fullName evidence="2">UBA domain-containing protein</fullName>
    </recommendedName>
</protein>
<dbReference type="KEGG" id="clus:A9F13_06g02970"/>
<feature type="compositionally biased region" description="Low complexity" evidence="1">
    <location>
        <begin position="93"/>
        <end position="107"/>
    </location>
</feature>
<dbReference type="InterPro" id="IPR036869">
    <property type="entry name" value="J_dom_sf"/>
</dbReference>
<feature type="compositionally biased region" description="Polar residues" evidence="1">
    <location>
        <begin position="133"/>
        <end position="142"/>
    </location>
</feature>
<dbReference type="PANTHER" id="PTHR23172">
    <property type="entry name" value="AUXILIN/CYCLIN G-ASSOCIATED KINASE-RELATED"/>
    <property type="match status" value="1"/>
</dbReference>
<feature type="region of interest" description="Disordered" evidence="1">
    <location>
        <begin position="15"/>
        <end position="114"/>
    </location>
</feature>
<name>A0AA91Q0L2_CLALS</name>
<feature type="region of interest" description="Disordered" evidence="1">
    <location>
        <begin position="133"/>
        <end position="166"/>
    </location>
</feature>
<accession>A0AA91Q0L2</accession>
<dbReference type="GO" id="GO:0072583">
    <property type="term" value="P:clathrin-dependent endocytosis"/>
    <property type="evidence" value="ECO:0007669"/>
    <property type="project" value="TreeGrafter"/>
</dbReference>
<dbReference type="PANTHER" id="PTHR23172:SF19">
    <property type="entry name" value="J DOMAIN-CONTAINING PROTEIN"/>
    <property type="match status" value="1"/>
</dbReference>
<dbReference type="InterPro" id="IPR015940">
    <property type="entry name" value="UBA"/>
</dbReference>
<evidence type="ECO:0000256" key="1">
    <source>
        <dbReference type="SAM" id="MobiDB-lite"/>
    </source>
</evidence>
<feature type="domain" description="UBA" evidence="2">
    <location>
        <begin position="163"/>
        <end position="205"/>
    </location>
</feature>
<evidence type="ECO:0000313" key="4">
    <source>
        <dbReference type="Proteomes" id="UP000195602"/>
    </source>
</evidence>
<dbReference type="InterPro" id="IPR009060">
    <property type="entry name" value="UBA-like_sf"/>
</dbReference>
<proteinExistence type="predicted"/>
<dbReference type="SUPFAM" id="SSF46565">
    <property type="entry name" value="Chaperone J-domain"/>
    <property type="match status" value="1"/>
</dbReference>
<dbReference type="GO" id="GO:0031982">
    <property type="term" value="C:vesicle"/>
    <property type="evidence" value="ECO:0007669"/>
    <property type="project" value="TreeGrafter"/>
</dbReference>
<feature type="compositionally biased region" description="Polar residues" evidence="1">
    <location>
        <begin position="373"/>
        <end position="382"/>
    </location>
</feature>
<reference evidence="3 4" key="1">
    <citation type="submission" date="2017-04" db="EMBL/GenBank/DDBJ databases">
        <title>Draft genome of the yeast Clavispora lusitaniae type strain CBS 6936.</title>
        <authorList>
            <person name="Durrens P."/>
            <person name="Klopp C."/>
            <person name="Biteau N."/>
            <person name="Fitton-Ouhabi V."/>
            <person name="Dementhon K."/>
            <person name="Accoceberry I."/>
            <person name="Sherman D.J."/>
            <person name="Noel T."/>
        </authorList>
    </citation>
    <scope>NUCLEOTIDE SEQUENCE [LARGE SCALE GENOMIC DNA]</scope>
    <source>
        <strain evidence="3 4">CBS 6936</strain>
    </source>
</reference>
<dbReference type="InterPro" id="IPR011990">
    <property type="entry name" value="TPR-like_helical_dom_sf"/>
</dbReference>
<feature type="compositionally biased region" description="Polar residues" evidence="1">
    <location>
        <begin position="33"/>
        <end position="63"/>
    </location>
</feature>
<dbReference type="EMBL" id="LYUB02000006">
    <property type="protein sequence ID" value="OVF09143.1"/>
    <property type="molecule type" value="Genomic_DNA"/>
</dbReference>
<feature type="compositionally biased region" description="Basic and acidic residues" evidence="1">
    <location>
        <begin position="299"/>
        <end position="331"/>
    </location>
</feature>
<organism evidence="3 4">
    <name type="scientific">Clavispora lusitaniae</name>
    <name type="common">Candida lusitaniae</name>
    <dbReference type="NCBI Taxonomy" id="36911"/>
    <lineage>
        <taxon>Eukaryota</taxon>
        <taxon>Fungi</taxon>
        <taxon>Dikarya</taxon>
        <taxon>Ascomycota</taxon>
        <taxon>Saccharomycotina</taxon>
        <taxon>Pichiomycetes</taxon>
        <taxon>Metschnikowiaceae</taxon>
        <taxon>Clavispora</taxon>
    </lineage>
</organism>
<dbReference type="GO" id="GO:0072318">
    <property type="term" value="P:clathrin coat disassembly"/>
    <property type="evidence" value="ECO:0007669"/>
    <property type="project" value="TreeGrafter"/>
</dbReference>
<evidence type="ECO:0000259" key="2">
    <source>
        <dbReference type="PROSITE" id="PS50030"/>
    </source>
</evidence>
<dbReference type="Gene3D" id="1.25.40.10">
    <property type="entry name" value="Tetratricopeptide repeat domain"/>
    <property type="match status" value="1"/>
</dbReference>
<comment type="caution">
    <text evidence="3">The sequence shown here is derived from an EMBL/GenBank/DDBJ whole genome shotgun (WGS) entry which is preliminary data.</text>
</comment>
<feature type="compositionally biased region" description="Polar residues" evidence="1">
    <location>
        <begin position="420"/>
        <end position="438"/>
    </location>
</feature>
<dbReference type="Gene3D" id="1.10.287.110">
    <property type="entry name" value="DnaJ domain"/>
    <property type="match status" value="1"/>
</dbReference>
<sequence>MAPPKKDAFADLFHSAAGTSNSSLDLPMKNLSMRDQSSTSNGLNMSRTDILSPTSYRSPQGSKPATPKPTGMRDLDPFSIFEKPSPSKPALNTVSQTQKPQQTTVKVAPHARHQQPEISLLDDEFTDVFETQSVASAPVSTNTREDTSSPHPTLPPRPKENTAEDSRDEVLAGLVDIGFSLSVSNQAIDAVGADLQACVNHIMSNGNRQDPTSGRGDSRTPPDLSATLQDFSTDLFKRATKLLDKSKRTVIKNINQFHANQGKNGSDGLPAWMIEQDKYKESASERKKGGGVYEDYGDDRENINKDDIQRIMRAQRQREKERQRERLERNGRGSTSPSPSPATNNVSRSDASSKGSSPFEKPVPSITREASDSLHTNDSQKSVSKEQPHVKPPPEPSVDLLGLNGSTTTFSRTDDLKQSGGESIYQSPSRRRSPNFNASPKARLATNEVLNAFQKSDYETFKASASTAFNNGNYTEAFERYMRCLEALPVKHELRIVILSNLAITLIKVGNYKSAKQNCDDGIALVGENVNDEDWVINSKPIKYWYLRLLSRKAESLEMLENYPEALECYLELITKHNVNDKKVMDAKRRINNIINPPKKVAKSKPTVTTPSVKKSEPEALKRIRDQHSQEKLEEEEKFRLSDQVHEKIFEWSRGKEDNLRSLLMSLADILPARLGFPFITEKKLTINDLMLTKKVKIHYMKVISSIHPDKLGKFDLEDQMICQGVFIVLNKAWDTFKEQNNIV</sequence>